<dbReference type="GO" id="GO:0035861">
    <property type="term" value="C:site of double-strand break"/>
    <property type="evidence" value="ECO:0007669"/>
    <property type="project" value="TreeGrafter"/>
</dbReference>
<dbReference type="GO" id="GO:0005829">
    <property type="term" value="C:cytosol"/>
    <property type="evidence" value="ECO:0007669"/>
    <property type="project" value="TreeGrafter"/>
</dbReference>
<proteinExistence type="inferred from homology"/>
<dbReference type="PANTHER" id="PTHR10656">
    <property type="entry name" value="CELL FATE DETERMINING PROTEIN MAB21-RELATED"/>
    <property type="match status" value="1"/>
</dbReference>
<feature type="compositionally biased region" description="Polar residues" evidence="2">
    <location>
        <begin position="11"/>
        <end position="20"/>
    </location>
</feature>
<accession>A0A6P7JUT7</accession>
<dbReference type="InterPro" id="IPR024810">
    <property type="entry name" value="MAB21L/cGLR"/>
</dbReference>
<dbReference type="GO" id="GO:0071360">
    <property type="term" value="P:cellular response to exogenous dsRNA"/>
    <property type="evidence" value="ECO:0007669"/>
    <property type="project" value="TreeGrafter"/>
</dbReference>
<dbReference type="OrthoDB" id="6054650at2759"/>
<dbReference type="GO" id="GO:0003682">
    <property type="term" value="F:chromatin binding"/>
    <property type="evidence" value="ECO:0007669"/>
    <property type="project" value="TreeGrafter"/>
</dbReference>
<dbReference type="Pfam" id="PF03281">
    <property type="entry name" value="Mab-21"/>
    <property type="match status" value="1"/>
</dbReference>
<evidence type="ECO:0000313" key="6">
    <source>
        <dbReference type="RefSeq" id="XP_028279246.1"/>
    </source>
</evidence>
<feature type="compositionally biased region" description="Basic and acidic residues" evidence="2">
    <location>
        <begin position="57"/>
        <end position="71"/>
    </location>
</feature>
<feature type="compositionally biased region" description="Basic and acidic residues" evidence="2">
    <location>
        <begin position="118"/>
        <end position="135"/>
    </location>
</feature>
<dbReference type="GO" id="GO:0005634">
    <property type="term" value="C:nucleus"/>
    <property type="evidence" value="ECO:0007669"/>
    <property type="project" value="TreeGrafter"/>
</dbReference>
<dbReference type="InterPro" id="IPR046903">
    <property type="entry name" value="Mab-21-like_nuc_Trfase"/>
</dbReference>
<gene>
    <name evidence="6" type="primary">cgasa</name>
</gene>
<dbReference type="InParanoid" id="A0A6P7JUT7"/>
<evidence type="ECO:0000256" key="2">
    <source>
        <dbReference type="SAM" id="MobiDB-lite"/>
    </source>
</evidence>
<dbReference type="Pfam" id="PF20266">
    <property type="entry name" value="Mab-21_C"/>
    <property type="match status" value="1"/>
</dbReference>
<feature type="compositionally biased region" description="Basic and acidic residues" evidence="2">
    <location>
        <begin position="1"/>
        <end position="10"/>
    </location>
</feature>
<dbReference type="GO" id="GO:0002218">
    <property type="term" value="P:activation of innate immune response"/>
    <property type="evidence" value="ECO:0007669"/>
    <property type="project" value="TreeGrafter"/>
</dbReference>
<dbReference type="AlphaFoldDB" id="A0A6P7JUT7"/>
<feature type="compositionally biased region" description="Basic residues" evidence="2">
    <location>
        <begin position="105"/>
        <end position="117"/>
    </location>
</feature>
<feature type="domain" description="Mab-21-like HhH/H2TH-like" evidence="4">
    <location>
        <begin position="386"/>
        <end position="485"/>
    </location>
</feature>
<organism evidence="5 6">
    <name type="scientific">Parambassis ranga</name>
    <name type="common">Indian glassy fish</name>
    <dbReference type="NCBI Taxonomy" id="210632"/>
    <lineage>
        <taxon>Eukaryota</taxon>
        <taxon>Metazoa</taxon>
        <taxon>Chordata</taxon>
        <taxon>Craniata</taxon>
        <taxon>Vertebrata</taxon>
        <taxon>Euteleostomi</taxon>
        <taxon>Actinopterygii</taxon>
        <taxon>Neopterygii</taxon>
        <taxon>Teleostei</taxon>
        <taxon>Neoteleostei</taxon>
        <taxon>Acanthomorphata</taxon>
        <taxon>Ovalentaria</taxon>
        <taxon>Ambassidae</taxon>
        <taxon>Parambassis</taxon>
    </lineage>
</organism>
<dbReference type="CTD" id="557043"/>
<dbReference type="Gene3D" id="3.30.460.90">
    <property type="match status" value="1"/>
</dbReference>
<keyword evidence="5" id="KW-1185">Reference proteome</keyword>
<feature type="domain" description="Mab-21-like nucleotidyltransferase" evidence="3">
    <location>
        <begin position="191"/>
        <end position="370"/>
    </location>
</feature>
<dbReference type="SMART" id="SM01265">
    <property type="entry name" value="Mab-21"/>
    <property type="match status" value="1"/>
</dbReference>
<feature type="region of interest" description="Disordered" evidence="2">
    <location>
        <begin position="1"/>
        <end position="137"/>
    </location>
</feature>
<dbReference type="FunCoup" id="A0A6P7JUT7">
    <property type="interactions" value="427"/>
</dbReference>
<sequence>MGGKKMDKSVEQFSNSTQGNHTKEKPSVHTRGEVQTTNQVQAIKVETCAARAKTTKRSAEKIVRMQPDKPKGTSKTQGKKTTPDETPQAESQVDLPEDIAEAKPLTKKTTRATKKIAKPKEEQQPEAPEDSKEATVDSVLHTTLKNLRIKRDERSTAANAVNEIIKNITKHLKKNSQSFKEVQDPLPTGSYYENLKISRPDEFDIMLPVLVERVQIEAFGDDGAFYSVALKRGKNPLLKFQENDILSGSKMLAEFRDEVKKCVKEYKEWRVDRKKKGCPAVTLTTKVESINISLDVVLCLMVKSSWPAFTNEGFKIEGWLGRKVKQEYKRQPYYLVPKYEGCGRAEKDGVQAKDAWRVSFSHIEKAMVKNHGSEKTCCEKGGASCCRKDCLKLLKHLLTLLKEEDSSLDKFCSYHAKTTFLHACCSRTKDSEWSATNLSHCFQLLLEDLEGHLEKGVLNNFFIPSQNLLLRPSNKVCMALASCIKEERHNGFPIFKQCHKLMTEL</sequence>
<comment type="similarity">
    <text evidence="1">Belongs to the mab-21 family.</text>
</comment>
<dbReference type="GO" id="GO:0038001">
    <property type="term" value="P:paracrine signaling"/>
    <property type="evidence" value="ECO:0007669"/>
    <property type="project" value="TreeGrafter"/>
</dbReference>
<dbReference type="Proteomes" id="UP000515145">
    <property type="component" value="Chromosome 15"/>
</dbReference>
<dbReference type="GO" id="GO:0061501">
    <property type="term" value="F:2',3'-cyclic GMP-AMP synthase activity"/>
    <property type="evidence" value="ECO:0007669"/>
    <property type="project" value="TreeGrafter"/>
</dbReference>
<dbReference type="GO" id="GO:0006974">
    <property type="term" value="P:DNA damage response"/>
    <property type="evidence" value="ECO:0007669"/>
    <property type="project" value="TreeGrafter"/>
</dbReference>
<name>A0A6P7JUT7_9TELE</name>
<dbReference type="Gene3D" id="1.10.1410.40">
    <property type="match status" value="1"/>
</dbReference>
<dbReference type="GO" id="GO:2000042">
    <property type="term" value="P:negative regulation of double-strand break repair via homologous recombination"/>
    <property type="evidence" value="ECO:0007669"/>
    <property type="project" value="TreeGrafter"/>
</dbReference>
<evidence type="ECO:0000259" key="4">
    <source>
        <dbReference type="Pfam" id="PF20266"/>
    </source>
</evidence>
<evidence type="ECO:0000256" key="1">
    <source>
        <dbReference type="ARBA" id="ARBA00008307"/>
    </source>
</evidence>
<dbReference type="GeneID" id="114447275"/>
<dbReference type="InterPro" id="IPR046906">
    <property type="entry name" value="Mab-21_HhH/H2TH-like"/>
</dbReference>
<evidence type="ECO:0000259" key="3">
    <source>
        <dbReference type="Pfam" id="PF03281"/>
    </source>
</evidence>
<dbReference type="FunFam" id="1.10.1410.40:FF:000007">
    <property type="entry name" value="Cyclic GMP-AMP synthase"/>
    <property type="match status" value="1"/>
</dbReference>
<feature type="compositionally biased region" description="Basic and acidic residues" evidence="2">
    <location>
        <begin position="21"/>
        <end position="32"/>
    </location>
</feature>
<dbReference type="PANTHER" id="PTHR10656:SF35">
    <property type="entry name" value="CYCLIC GMP-AMP SYNTHASE"/>
    <property type="match status" value="1"/>
</dbReference>
<evidence type="ECO:0000313" key="5">
    <source>
        <dbReference type="Proteomes" id="UP000515145"/>
    </source>
</evidence>
<dbReference type="GO" id="GO:0032481">
    <property type="term" value="P:positive regulation of type I interferon production"/>
    <property type="evidence" value="ECO:0007669"/>
    <property type="project" value="TreeGrafter"/>
</dbReference>
<dbReference type="GO" id="GO:0003690">
    <property type="term" value="F:double-stranded DNA binding"/>
    <property type="evidence" value="ECO:0007669"/>
    <property type="project" value="TreeGrafter"/>
</dbReference>
<protein>
    <submittedName>
        <fullName evidence="6">Cyclic GMP-AMP synthase</fullName>
    </submittedName>
</protein>
<dbReference type="RefSeq" id="XP_028279246.1">
    <property type="nucleotide sequence ID" value="XM_028423445.1"/>
</dbReference>
<dbReference type="GO" id="GO:0002230">
    <property type="term" value="P:positive regulation of defense response to virus by host"/>
    <property type="evidence" value="ECO:0007669"/>
    <property type="project" value="TreeGrafter"/>
</dbReference>
<reference evidence="6" key="1">
    <citation type="submission" date="2025-08" db="UniProtKB">
        <authorList>
            <consortium name="RefSeq"/>
        </authorList>
    </citation>
    <scope>IDENTIFICATION</scope>
</reference>